<feature type="chain" id="PRO_5013660253" description="Nicastrin" evidence="11">
    <location>
        <begin position="22"/>
        <end position="665"/>
    </location>
</feature>
<dbReference type="GO" id="GO:0007219">
    <property type="term" value="P:Notch signaling pathway"/>
    <property type="evidence" value="ECO:0007669"/>
    <property type="project" value="UniProtKB-KW"/>
</dbReference>
<evidence type="ECO:0000256" key="8">
    <source>
        <dbReference type="ARBA" id="ARBA00023136"/>
    </source>
</evidence>
<evidence type="ECO:0000256" key="9">
    <source>
        <dbReference type="ARBA" id="ARBA00023180"/>
    </source>
</evidence>
<dbReference type="FunFam" id="3.40.630.10:FF:000075">
    <property type="entry name" value="Nicastrin"/>
    <property type="match status" value="1"/>
</dbReference>
<evidence type="ECO:0000259" key="12">
    <source>
        <dbReference type="Pfam" id="PF18266"/>
    </source>
</evidence>
<keyword evidence="4 10" id="KW-0812">Transmembrane</keyword>
<feature type="domain" description="Nicastrin small lobe" evidence="12">
    <location>
        <begin position="45"/>
        <end position="202"/>
    </location>
</feature>
<evidence type="ECO:0000256" key="10">
    <source>
        <dbReference type="SAM" id="Phobius"/>
    </source>
</evidence>
<dbReference type="InterPro" id="IPR041084">
    <property type="entry name" value="Ncstrn_small"/>
</dbReference>
<dbReference type="SUPFAM" id="SSF53187">
    <property type="entry name" value="Zn-dependent exopeptidases"/>
    <property type="match status" value="1"/>
</dbReference>
<dbReference type="STRING" id="218851.A0A2G5F728"/>
<sequence length="665" mass="72690">MKIKHIYLLFILITQFYFCFASEVKSLESVPDLENAMYLTVNGYPCVRLLNISGEIGCANPGREKVVAPVVRLMDVDKFARPSAVLVSQDELQNFFIRVLNDHDFHNKIAGVLVESRSDLSTKERGFSPVEKFPQAKFAPYKNNSYEWNPTGSNIMWNKYNFPVFLLSQHSTLTLQEIASKNGKSKKAHTVDVAEFDLVMQTTKAGTHDSESCLKQQSCLPLGGYSVLSSLPPIDDISKQPKPILLVVASMDSASFFRDDSPGADSPMSGMISLLAAVDALSHIDAVNEFNKQLVFLVLTGEAWGYLGSRRFLAELDMDSDVVHGLNSTLIELVMEVGSVGKAFDRGVNSFFTHAVGGSSASDKALSAFQDALESLESSIKVTTASKSNPGIPPSSLMTFLRKNSSLSGLVLEDFDTAFSNEFYNSHLDDISNVNSSAIATAASLVARTLYILASEGKESNQKALNSINVNSSMVEELLGCLLTCQPGLSCALVKDYIAPISTCPNHYVGVLLGPPTSTPILDYVSDVSRFVWNFLAERTSTLRENASSACTQDCSRGEVCIRSEKKGKDTCVVSTTRYIPAYSTRLKFESGLWSVIPPNASDVMGMDDPIWTESFWDVIQLHVYSVQDATYDHLILLGGIAVTVLAYLAIVATRTAVTKALKRD</sequence>
<evidence type="ECO:0000256" key="1">
    <source>
        <dbReference type="ARBA" id="ARBA00004479"/>
    </source>
</evidence>
<keyword evidence="5 11" id="KW-0732">Signal</keyword>
<feature type="signal peptide" evidence="11">
    <location>
        <begin position="1"/>
        <end position="21"/>
    </location>
</feature>
<dbReference type="Proteomes" id="UP000230069">
    <property type="component" value="Unassembled WGS sequence"/>
</dbReference>
<dbReference type="OrthoDB" id="10265862at2759"/>
<evidence type="ECO:0000256" key="7">
    <source>
        <dbReference type="ARBA" id="ARBA00022989"/>
    </source>
</evidence>
<keyword evidence="14" id="KW-1185">Reference proteome</keyword>
<dbReference type="Pfam" id="PF05450">
    <property type="entry name" value="Nicastrin"/>
    <property type="match status" value="1"/>
</dbReference>
<dbReference type="InParanoid" id="A0A2G5F728"/>
<dbReference type="EMBL" id="KZ305019">
    <property type="protein sequence ID" value="PIA63811.1"/>
    <property type="molecule type" value="Genomic_DNA"/>
</dbReference>
<feature type="transmembrane region" description="Helical" evidence="10">
    <location>
        <begin position="635"/>
        <end position="658"/>
    </location>
</feature>
<dbReference type="Gene3D" id="3.40.630.10">
    <property type="entry name" value="Zn peptidases"/>
    <property type="match status" value="1"/>
</dbReference>
<organism evidence="13 14">
    <name type="scientific">Aquilegia coerulea</name>
    <name type="common">Rocky mountain columbine</name>
    <dbReference type="NCBI Taxonomy" id="218851"/>
    <lineage>
        <taxon>Eukaryota</taxon>
        <taxon>Viridiplantae</taxon>
        <taxon>Streptophyta</taxon>
        <taxon>Embryophyta</taxon>
        <taxon>Tracheophyta</taxon>
        <taxon>Spermatophyta</taxon>
        <taxon>Magnoliopsida</taxon>
        <taxon>Ranunculales</taxon>
        <taxon>Ranunculaceae</taxon>
        <taxon>Thalictroideae</taxon>
        <taxon>Aquilegia</taxon>
    </lineage>
</organism>
<dbReference type="FunCoup" id="A0A2G5F728">
    <property type="interactions" value="3249"/>
</dbReference>
<evidence type="ECO:0000313" key="13">
    <source>
        <dbReference type="EMBL" id="PIA63811.1"/>
    </source>
</evidence>
<protein>
    <recommendedName>
        <fullName evidence="3">Nicastrin</fullName>
    </recommendedName>
</protein>
<evidence type="ECO:0000256" key="5">
    <source>
        <dbReference type="ARBA" id="ARBA00022729"/>
    </source>
</evidence>
<reference evidence="13 14" key="1">
    <citation type="submission" date="2017-09" db="EMBL/GenBank/DDBJ databases">
        <title>WGS assembly of Aquilegia coerulea Goldsmith.</title>
        <authorList>
            <person name="Hodges S."/>
            <person name="Kramer E."/>
            <person name="Nordborg M."/>
            <person name="Tomkins J."/>
            <person name="Borevitz J."/>
            <person name="Derieg N."/>
            <person name="Yan J."/>
            <person name="Mihaltcheva S."/>
            <person name="Hayes R.D."/>
            <person name="Rokhsar D."/>
        </authorList>
    </citation>
    <scope>NUCLEOTIDE SEQUENCE [LARGE SCALE GENOMIC DNA]</scope>
    <source>
        <strain evidence="14">cv. Goldsmith</strain>
    </source>
</reference>
<keyword evidence="6" id="KW-0914">Notch signaling pathway</keyword>
<dbReference type="GO" id="GO:0016485">
    <property type="term" value="P:protein processing"/>
    <property type="evidence" value="ECO:0007669"/>
    <property type="project" value="InterPro"/>
</dbReference>
<dbReference type="InterPro" id="IPR008710">
    <property type="entry name" value="Nicastrin"/>
</dbReference>
<evidence type="ECO:0000256" key="6">
    <source>
        <dbReference type="ARBA" id="ARBA00022976"/>
    </source>
</evidence>
<keyword evidence="9" id="KW-0325">Glycoprotein</keyword>
<dbReference type="PANTHER" id="PTHR21092:SF0">
    <property type="entry name" value="NICASTRIN"/>
    <property type="match status" value="1"/>
</dbReference>
<evidence type="ECO:0000256" key="4">
    <source>
        <dbReference type="ARBA" id="ARBA00022692"/>
    </source>
</evidence>
<dbReference type="GO" id="GO:0005886">
    <property type="term" value="C:plasma membrane"/>
    <property type="evidence" value="ECO:0007669"/>
    <property type="project" value="UniProtKB-ARBA"/>
</dbReference>
<evidence type="ECO:0000313" key="14">
    <source>
        <dbReference type="Proteomes" id="UP000230069"/>
    </source>
</evidence>
<accession>A0A2G5F728</accession>
<proteinExistence type="inferred from homology"/>
<evidence type="ECO:0000256" key="11">
    <source>
        <dbReference type="SAM" id="SignalP"/>
    </source>
</evidence>
<comment type="similarity">
    <text evidence="2">Belongs to the nicastrin family.</text>
</comment>
<evidence type="ECO:0000256" key="3">
    <source>
        <dbReference type="ARBA" id="ARBA00015303"/>
    </source>
</evidence>
<evidence type="ECO:0000256" key="2">
    <source>
        <dbReference type="ARBA" id="ARBA00007717"/>
    </source>
</evidence>
<dbReference type="PANTHER" id="PTHR21092">
    <property type="entry name" value="NICASTRIN"/>
    <property type="match status" value="1"/>
</dbReference>
<comment type="subcellular location">
    <subcellularLocation>
        <location evidence="1">Membrane</location>
        <topology evidence="1">Single-pass type I membrane protein</topology>
    </subcellularLocation>
</comment>
<gene>
    <name evidence="13" type="ORF">AQUCO_00201266v1</name>
</gene>
<keyword evidence="8 10" id="KW-0472">Membrane</keyword>
<name>A0A2G5F728_AQUCA</name>
<dbReference type="Pfam" id="PF18266">
    <property type="entry name" value="Ncstrn_small"/>
    <property type="match status" value="1"/>
</dbReference>
<dbReference type="AlphaFoldDB" id="A0A2G5F728"/>
<keyword evidence="7 10" id="KW-1133">Transmembrane helix</keyword>